<dbReference type="EMBL" id="VOHS01000010">
    <property type="protein sequence ID" value="TWW00087.1"/>
    <property type="molecule type" value="Genomic_DNA"/>
</dbReference>
<feature type="signal peptide" evidence="1">
    <location>
        <begin position="1"/>
        <end position="19"/>
    </location>
</feature>
<name>A0A5C6LU28_9BACT</name>
<protein>
    <submittedName>
        <fullName evidence="2">GLPGLI family protein</fullName>
    </submittedName>
</protein>
<dbReference type="OrthoDB" id="1440774at2"/>
<evidence type="ECO:0000256" key="1">
    <source>
        <dbReference type="SAM" id="SignalP"/>
    </source>
</evidence>
<gene>
    <name evidence="2" type="ORF">FEF09_12100</name>
</gene>
<dbReference type="Pfam" id="PF09697">
    <property type="entry name" value="Porph_ging"/>
    <property type="match status" value="1"/>
</dbReference>
<dbReference type="NCBIfam" id="TIGR01200">
    <property type="entry name" value="GLPGLI"/>
    <property type="match status" value="1"/>
</dbReference>
<dbReference type="Proteomes" id="UP000318815">
    <property type="component" value="Unassembled WGS sequence"/>
</dbReference>
<dbReference type="AlphaFoldDB" id="A0A5C6LU28"/>
<accession>A0A5C6LU28</accession>
<dbReference type="RefSeq" id="WP_146305353.1">
    <property type="nucleotide sequence ID" value="NZ_VOHS01000010.1"/>
</dbReference>
<comment type="caution">
    <text evidence="2">The sequence shown here is derived from an EMBL/GenBank/DDBJ whole genome shotgun (WGS) entry which is preliminary data.</text>
</comment>
<sequence>MKRLSFLLSMMVFSHVLSAQQATFVNSGKIVFERRVNTYAVTERFVKEANIIPASQVYAYMLSYRNDNPQFWTDDFELYFDSTYTLYKPQQADISARTAYIGAVSYNNKVLNNLTSHEALALKQAFDQTFFIKDTIRNIRWKLTEETREIAGFQCRRANALLSDSIYIVAYYAEEIPARGGPESFNGLPGMILGVALPHEHITIFAKRVDRQPVTPESLKLPEQGRSVPVDNKQYKKSMMDILPRFRLTSSWVQIFMDI</sequence>
<dbReference type="InterPro" id="IPR005901">
    <property type="entry name" value="GLPGLI"/>
</dbReference>
<organism evidence="2 3">
    <name type="scientific">Chitinophaga pinensis</name>
    <dbReference type="NCBI Taxonomy" id="79329"/>
    <lineage>
        <taxon>Bacteria</taxon>
        <taxon>Pseudomonadati</taxon>
        <taxon>Bacteroidota</taxon>
        <taxon>Chitinophagia</taxon>
        <taxon>Chitinophagales</taxon>
        <taxon>Chitinophagaceae</taxon>
        <taxon>Chitinophaga</taxon>
    </lineage>
</organism>
<keyword evidence="3" id="KW-1185">Reference proteome</keyword>
<feature type="chain" id="PRO_5023007235" evidence="1">
    <location>
        <begin position="20"/>
        <end position="259"/>
    </location>
</feature>
<keyword evidence="1" id="KW-0732">Signal</keyword>
<proteinExistence type="predicted"/>
<evidence type="ECO:0000313" key="2">
    <source>
        <dbReference type="EMBL" id="TWW00087.1"/>
    </source>
</evidence>
<reference evidence="2 3" key="1">
    <citation type="submission" date="2019-08" db="EMBL/GenBank/DDBJ databases">
        <title>Whole genome sequencing of chitin degrading bacteria Chitinophaga pinensis YS16.</title>
        <authorList>
            <person name="Singh R.P."/>
            <person name="Manchanda G."/>
            <person name="Maurya I.K."/>
            <person name="Joshi N.K."/>
            <person name="Srivastava A.K."/>
        </authorList>
    </citation>
    <scope>NUCLEOTIDE SEQUENCE [LARGE SCALE GENOMIC DNA]</scope>
    <source>
        <strain evidence="2 3">YS-16</strain>
    </source>
</reference>
<evidence type="ECO:0000313" key="3">
    <source>
        <dbReference type="Proteomes" id="UP000318815"/>
    </source>
</evidence>